<dbReference type="SUPFAM" id="SSF56731">
    <property type="entry name" value="DNA primase core"/>
    <property type="match status" value="1"/>
</dbReference>
<protein>
    <recommendedName>
        <fullName evidence="1">AAA+ ATPase domain-containing protein</fullName>
    </recommendedName>
</protein>
<dbReference type="Gene3D" id="3.40.50.300">
    <property type="entry name" value="P-loop containing nucleotide triphosphate hydrolases"/>
    <property type="match status" value="1"/>
</dbReference>
<accession>A0A1W1I313</accession>
<dbReference type="InterPro" id="IPR003593">
    <property type="entry name" value="AAA+_ATPase"/>
</dbReference>
<dbReference type="SUPFAM" id="SSF52540">
    <property type="entry name" value="P-loop containing nucleoside triphosphate hydrolases"/>
    <property type="match status" value="1"/>
</dbReference>
<evidence type="ECO:0000313" key="3">
    <source>
        <dbReference type="Proteomes" id="UP000192042"/>
    </source>
</evidence>
<keyword evidence="3" id="KW-1185">Reference proteome</keyword>
<dbReference type="Gene3D" id="3.40.1360.10">
    <property type="match status" value="1"/>
</dbReference>
<evidence type="ECO:0000313" key="2">
    <source>
        <dbReference type="EMBL" id="SLM47397.1"/>
    </source>
</evidence>
<dbReference type="Pfam" id="PF13481">
    <property type="entry name" value="AAA_25"/>
    <property type="match status" value="1"/>
</dbReference>
<dbReference type="InterPro" id="IPR034154">
    <property type="entry name" value="TOPRIM_DnaG/twinkle"/>
</dbReference>
<dbReference type="OrthoDB" id="9763644at2"/>
<reference evidence="2 3" key="1">
    <citation type="submission" date="2017-03" db="EMBL/GenBank/DDBJ databases">
        <authorList>
            <person name="Afonso C.L."/>
            <person name="Miller P.J."/>
            <person name="Scott M.A."/>
            <person name="Spackman E."/>
            <person name="Goraichik I."/>
            <person name="Dimitrov K.M."/>
            <person name="Suarez D.L."/>
            <person name="Swayne D.E."/>
        </authorList>
    </citation>
    <scope>NUCLEOTIDE SEQUENCE [LARGE SCALE GENOMIC DNA]</scope>
    <source>
        <strain evidence="2">Genome sequencing of Nitrospira japonica strain NJ11</strain>
    </source>
</reference>
<dbReference type="EMBL" id="LT828648">
    <property type="protein sequence ID" value="SLM47397.1"/>
    <property type="molecule type" value="Genomic_DNA"/>
</dbReference>
<dbReference type="CDD" id="cd01029">
    <property type="entry name" value="TOPRIM_primases"/>
    <property type="match status" value="1"/>
</dbReference>
<dbReference type="AlphaFoldDB" id="A0A1W1I313"/>
<evidence type="ECO:0000259" key="1">
    <source>
        <dbReference type="SMART" id="SM00382"/>
    </source>
</evidence>
<name>A0A1W1I313_9BACT</name>
<dbReference type="STRING" id="1325564.NSJP_1225"/>
<organism evidence="2 3">
    <name type="scientific">Nitrospira japonica</name>
    <dbReference type="NCBI Taxonomy" id="1325564"/>
    <lineage>
        <taxon>Bacteria</taxon>
        <taxon>Pseudomonadati</taxon>
        <taxon>Nitrospirota</taxon>
        <taxon>Nitrospiria</taxon>
        <taxon>Nitrospirales</taxon>
        <taxon>Nitrospiraceae</taxon>
        <taxon>Nitrospira</taxon>
    </lineage>
</organism>
<dbReference type="Proteomes" id="UP000192042">
    <property type="component" value="Chromosome I"/>
</dbReference>
<dbReference type="InterPro" id="IPR027417">
    <property type="entry name" value="P-loop_NTPase"/>
</dbReference>
<dbReference type="RefSeq" id="WP_080885942.1">
    <property type="nucleotide sequence ID" value="NZ_LT828648.1"/>
</dbReference>
<proteinExistence type="predicted"/>
<dbReference type="SMART" id="SM00382">
    <property type="entry name" value="AAA"/>
    <property type="match status" value="1"/>
</dbReference>
<dbReference type="KEGG" id="nja:NSJP_1225"/>
<feature type="domain" description="AAA+ ATPase" evidence="1">
    <location>
        <begin position="316"/>
        <end position="486"/>
    </location>
</feature>
<sequence>MKPCSTSPTDCSNLMTSAEVKTAVAVQMILRAYGSAPDEKGKWNCLFPERHKNGDLHHSVTVKGDIATCWSQKCFEQADIFRLVALKEGIQTFADQKKRVIELAGLSKRNGTRLGKIVATYDYTDERGTLLFQVLRYHPKTFRQRRPVGQSDWLWNVNDTRLVLYRLPLVLKADYVLIVEGEKDVERAYELGLPAGWAATCNPMGAEKWNDGYSEALSGKRVVILPDADEPGRKHGAKIAHSLTGIATSVEWISLPTNAKDFSEWAVEKTERDVAGLLSKIVPQPQTFGLQFTSLAELLTEPDELTTWLVEQRLVVGGLSLLCGKPKAGKSTLARNLALSVSRGTPWLGMETVQGLVFYLALEEKRSQIRKHFQLMGATGAEAVHIFCAPSPANGLTQLRAATERDKPVLIIVDPLFRFTRVRDCNDYASVTSALEPLLVLARESNAHVLAVHHLGKGNRDGGDAILGSTAIFAAVDAALILKRTEKYRTLSSIQRYGEDLEEVTLSMEGENGLISIGPLRKDAEEVAIATLILDFLATQGKPVEESVIHDNIWSRKAIKVKALRRLVEDRKVLRQGAGKKGNPFIYSNAGFLVPSIYREPETWKGELIESLSNSKGNASSHLLAGSGTASKYSESEAEVIDLC</sequence>
<gene>
    <name evidence="2" type="ORF">NSJP_1225</name>
</gene>